<feature type="region of interest" description="Disordered" evidence="1">
    <location>
        <begin position="1"/>
        <end position="26"/>
    </location>
</feature>
<dbReference type="Proteomes" id="UP000729402">
    <property type="component" value="Unassembled WGS sequence"/>
</dbReference>
<evidence type="ECO:0000313" key="3">
    <source>
        <dbReference type="Proteomes" id="UP000729402"/>
    </source>
</evidence>
<reference evidence="2" key="2">
    <citation type="submission" date="2021-02" db="EMBL/GenBank/DDBJ databases">
        <authorList>
            <person name="Kimball J.A."/>
            <person name="Haas M.W."/>
            <person name="Macchietto M."/>
            <person name="Kono T."/>
            <person name="Duquette J."/>
            <person name="Shao M."/>
        </authorList>
    </citation>
    <scope>NUCLEOTIDE SEQUENCE</scope>
    <source>
        <tissue evidence="2">Fresh leaf tissue</tissue>
    </source>
</reference>
<dbReference type="AlphaFoldDB" id="A0A8J5WWY7"/>
<proteinExistence type="predicted"/>
<dbReference type="EMBL" id="JAAALK010000079">
    <property type="protein sequence ID" value="KAG8097191.1"/>
    <property type="molecule type" value="Genomic_DNA"/>
</dbReference>
<name>A0A8J5WWY7_ZIZPA</name>
<evidence type="ECO:0000313" key="2">
    <source>
        <dbReference type="EMBL" id="KAG8097191.1"/>
    </source>
</evidence>
<accession>A0A8J5WWY7</accession>
<gene>
    <name evidence="2" type="ORF">GUJ93_ZPchr0013g37569</name>
</gene>
<organism evidence="2 3">
    <name type="scientific">Zizania palustris</name>
    <name type="common">Northern wild rice</name>
    <dbReference type="NCBI Taxonomy" id="103762"/>
    <lineage>
        <taxon>Eukaryota</taxon>
        <taxon>Viridiplantae</taxon>
        <taxon>Streptophyta</taxon>
        <taxon>Embryophyta</taxon>
        <taxon>Tracheophyta</taxon>
        <taxon>Spermatophyta</taxon>
        <taxon>Magnoliopsida</taxon>
        <taxon>Liliopsida</taxon>
        <taxon>Poales</taxon>
        <taxon>Poaceae</taxon>
        <taxon>BOP clade</taxon>
        <taxon>Oryzoideae</taxon>
        <taxon>Oryzeae</taxon>
        <taxon>Zizaniinae</taxon>
        <taxon>Zizania</taxon>
    </lineage>
</organism>
<reference evidence="2" key="1">
    <citation type="journal article" date="2021" name="bioRxiv">
        <title>Whole Genome Assembly and Annotation of Northern Wild Rice, Zizania palustris L., Supports a Whole Genome Duplication in the Zizania Genus.</title>
        <authorList>
            <person name="Haas M."/>
            <person name="Kono T."/>
            <person name="Macchietto M."/>
            <person name="Millas R."/>
            <person name="McGilp L."/>
            <person name="Shao M."/>
            <person name="Duquette J."/>
            <person name="Hirsch C.N."/>
            <person name="Kimball J."/>
        </authorList>
    </citation>
    <scope>NUCLEOTIDE SEQUENCE</scope>
    <source>
        <tissue evidence="2">Fresh leaf tissue</tissue>
    </source>
</reference>
<protein>
    <submittedName>
        <fullName evidence="2">Uncharacterized protein</fullName>
    </submittedName>
</protein>
<sequence length="119" mass="12811">MGGSSQHQQHASAAGASAVRTAPATGARSRRCWLFIRAIHQAKTTTPTATLMGGTAPFRREIRLVSSRLAAIHKPSPYRMLVSARDANGHASSAQRRRGAAIWSSVRWCSHFPVPGHSN</sequence>
<evidence type="ECO:0000256" key="1">
    <source>
        <dbReference type="SAM" id="MobiDB-lite"/>
    </source>
</evidence>
<keyword evidence="3" id="KW-1185">Reference proteome</keyword>
<feature type="compositionally biased region" description="Low complexity" evidence="1">
    <location>
        <begin position="1"/>
        <end position="18"/>
    </location>
</feature>
<comment type="caution">
    <text evidence="2">The sequence shown here is derived from an EMBL/GenBank/DDBJ whole genome shotgun (WGS) entry which is preliminary data.</text>
</comment>